<dbReference type="EMBL" id="JYNZ01000006">
    <property type="protein sequence ID" value="KXK25799.1"/>
    <property type="molecule type" value="Genomic_DNA"/>
</dbReference>
<accession>A0A136LVY4</accession>
<evidence type="ECO:0000313" key="3">
    <source>
        <dbReference type="Proteomes" id="UP000070457"/>
    </source>
</evidence>
<proteinExistence type="predicted"/>
<feature type="transmembrane region" description="Helical" evidence="1">
    <location>
        <begin position="122"/>
        <end position="140"/>
    </location>
</feature>
<gene>
    <name evidence="2" type="ORF">TR69_WS6001001405</name>
</gene>
<reference evidence="2 3" key="1">
    <citation type="submission" date="2015-02" db="EMBL/GenBank/DDBJ databases">
        <title>Improved understanding of the partial-nitritation anammox process through 23 genomes representing the majority of the microbial community.</title>
        <authorList>
            <person name="Speth D.R."/>
            <person name="In T Zandt M."/>
            <person name="Guerrero Cruz S."/>
            <person name="Jetten M.S."/>
            <person name="Dutilh B.E."/>
        </authorList>
    </citation>
    <scope>NUCLEOTIDE SEQUENCE [LARGE SCALE GENOMIC DNA]</scope>
    <source>
        <strain evidence="2">OLB20</strain>
    </source>
</reference>
<keyword evidence="1" id="KW-0472">Membrane</keyword>
<comment type="caution">
    <text evidence="2">The sequence shown here is derived from an EMBL/GenBank/DDBJ whole genome shotgun (WGS) entry which is preliminary data.</text>
</comment>
<feature type="transmembrane region" description="Helical" evidence="1">
    <location>
        <begin position="146"/>
        <end position="169"/>
    </location>
</feature>
<dbReference type="STRING" id="1617426.TR69_WS6001001405"/>
<feature type="transmembrane region" description="Helical" evidence="1">
    <location>
        <begin position="41"/>
        <end position="60"/>
    </location>
</feature>
<evidence type="ECO:0000256" key="1">
    <source>
        <dbReference type="SAM" id="Phobius"/>
    </source>
</evidence>
<protein>
    <recommendedName>
        <fullName evidence="4">Lysylphosphatidylglycerol synthase TM region</fullName>
    </recommendedName>
</protein>
<feature type="transmembrane region" description="Helical" evidence="1">
    <location>
        <begin position="208"/>
        <end position="232"/>
    </location>
</feature>
<keyword evidence="1" id="KW-0812">Transmembrane</keyword>
<feature type="transmembrane region" description="Helical" evidence="1">
    <location>
        <begin position="12"/>
        <end position="35"/>
    </location>
</feature>
<dbReference type="AlphaFoldDB" id="A0A136LVY4"/>
<evidence type="ECO:0008006" key="4">
    <source>
        <dbReference type="Google" id="ProtNLM"/>
    </source>
</evidence>
<sequence length="291" mass="32986">MTHSYRGENLVKAVLVLAPLLAVPLAILTLNWAALAKASELASIVLIIVLFSLSHLMRFARLYVLLLERRENVLKLGELYTRATLMNNILPFKLGEVYKVLAYGNILNDLRKGLVLVWIDRFFDTCILLIVIVPALLNGINLQITFITLLFVTLSVLIFVSFSNTFLYFNRTVLTLSRSRRGVIYLRALDSAQEIYQFVLQLIKGRSMILLVLSSLAWVFEYGMLVLVARLIGQRFDYDSFVRYLDNAFTSVTADTLSFGLVIDFSILLLFILLIILVAGLGLSYLRRKHG</sequence>
<organism evidence="2 3">
    <name type="scientific">candidate division WS6 bacterium OLB20</name>
    <dbReference type="NCBI Taxonomy" id="1617426"/>
    <lineage>
        <taxon>Bacteria</taxon>
        <taxon>Candidatus Dojkabacteria</taxon>
    </lineage>
</organism>
<name>A0A136LVY4_9BACT</name>
<keyword evidence="1" id="KW-1133">Transmembrane helix</keyword>
<feature type="transmembrane region" description="Helical" evidence="1">
    <location>
        <begin position="265"/>
        <end position="286"/>
    </location>
</feature>
<dbReference type="Proteomes" id="UP000070457">
    <property type="component" value="Unassembled WGS sequence"/>
</dbReference>
<evidence type="ECO:0000313" key="2">
    <source>
        <dbReference type="EMBL" id="KXK25799.1"/>
    </source>
</evidence>